<name>A0ABV2AAM0_9GAMM</name>
<dbReference type="Gene3D" id="1.20.1640.10">
    <property type="entry name" value="Multidrug efflux transporter AcrB transmembrane domain"/>
    <property type="match status" value="2"/>
</dbReference>
<feature type="transmembrane region" description="Helical" evidence="1">
    <location>
        <begin position="431"/>
        <end position="451"/>
    </location>
</feature>
<feature type="transmembrane region" description="Helical" evidence="1">
    <location>
        <begin position="463"/>
        <end position="490"/>
    </location>
</feature>
<feature type="transmembrane region" description="Helical" evidence="1">
    <location>
        <begin position="12"/>
        <end position="30"/>
    </location>
</feature>
<dbReference type="PRINTS" id="PR00702">
    <property type="entry name" value="ACRIFLAVINRP"/>
</dbReference>
<dbReference type="Proteomes" id="UP001465331">
    <property type="component" value="Unassembled WGS sequence"/>
</dbReference>
<dbReference type="Pfam" id="PF00873">
    <property type="entry name" value="ACR_tran"/>
    <property type="match status" value="1"/>
</dbReference>
<protein>
    <submittedName>
        <fullName evidence="2">Efflux RND transporter permease subunit</fullName>
    </submittedName>
</protein>
<dbReference type="Gene3D" id="3.30.70.1440">
    <property type="entry name" value="Multidrug efflux transporter AcrB pore domain"/>
    <property type="match status" value="1"/>
</dbReference>
<dbReference type="PANTHER" id="PTHR32063">
    <property type="match status" value="1"/>
</dbReference>
<keyword evidence="1" id="KW-1133">Transmembrane helix</keyword>
<proteinExistence type="predicted"/>
<organism evidence="2 3">
    <name type="scientific">Sinimarinibacterium thermocellulolyticum</name>
    <dbReference type="NCBI Taxonomy" id="3170016"/>
    <lineage>
        <taxon>Bacteria</taxon>
        <taxon>Pseudomonadati</taxon>
        <taxon>Pseudomonadota</taxon>
        <taxon>Gammaproteobacteria</taxon>
        <taxon>Nevskiales</taxon>
        <taxon>Nevskiaceae</taxon>
        <taxon>Sinimarinibacterium</taxon>
    </lineage>
</organism>
<feature type="transmembrane region" description="Helical" evidence="1">
    <location>
        <begin position="958"/>
        <end position="979"/>
    </location>
</feature>
<feature type="transmembrane region" description="Helical" evidence="1">
    <location>
        <begin position="334"/>
        <end position="353"/>
    </location>
</feature>
<evidence type="ECO:0000313" key="3">
    <source>
        <dbReference type="Proteomes" id="UP001465331"/>
    </source>
</evidence>
<dbReference type="Gene3D" id="3.30.70.1430">
    <property type="entry name" value="Multidrug efflux transporter AcrB pore domain"/>
    <property type="match status" value="2"/>
</dbReference>
<feature type="transmembrane region" description="Helical" evidence="1">
    <location>
        <begin position="853"/>
        <end position="872"/>
    </location>
</feature>
<dbReference type="Gene3D" id="3.30.70.1320">
    <property type="entry name" value="Multidrug efflux transporter AcrB pore domain like"/>
    <property type="match status" value="1"/>
</dbReference>
<dbReference type="InterPro" id="IPR001036">
    <property type="entry name" value="Acrflvin-R"/>
</dbReference>
<sequence length="1038" mass="112409">MWLSDTAVKRPVLATVINLLLVVFGVFGLTNTSVREYPDIDPPIVSVRTDYAGASAAIVESQITQRIEDAISGIEGVRSISSSSSDGRSQITIEFGLERDIEAAANDVRDRVSRVLAELPDQADPPQVAKADGDASPILWMVLSSDRLDTMALTDYAQRYLVDRFTAVSGVSEVRIGGDRRYAMRVWLDPAQLAARGLTVEDVEAALRRQNVERPAGRIESTDREFSLRTPRAFATADDFAALIIGRGEDAYPIRLGDVARIELGPENPRGSFKANGVTNVGLGVIKTSNANTLQVAADTRAIMAQLQDGLPEGMSLQLNYDSSDFISASLREVSTTLLIAALSVIVVLYLFLGSAAATLVPAVTVPISLIASFLFLYLFGFSINILTLLALVLAIGLVVDDAIVMVENIHRRIELGEPPLLAAFRGAREVGFAIVATTVVLCAVFVPIGFLQGNVGRLFREFALALASAVVCSSIVALTLSPVLSALLLRKMDSRQTLLQRLDRGFEWLSAVYQRSLRRSLRLPALPVVLLLALSAGVAGLLALIPREFTPSEDRGGFFIRVNAPEGASLSYTQSYVDRIEASLLERLGDGEIARVLARIPDFGAGDEVNTARFIVSLTDWNERQRSAERIAADFEPMLDELAGVNAVIFQRTGFGVGGQGQPVQIAIGGGSYEELAAWRDRVVARVRRENPRLLRLDSDFKRTKPQVETRIDLQRAGDLGVSVDAIAAALETFMGGRRVTRFERDGEEYDVILQSPEDGRRSPQALEQIHVRAGSDGSLVPVTSLLRVEENADATSYNRLDRMRAITLTANLAPGYTLGEALRYLENVIREELPETVQIGYRGDSREFRDASASVAFTFGMALLIVFLALSAQFESFVHPLVIMTTVPLAIFGALAALWGLGMTMNIYSQIGIVMLIGLAAKNGILIVEFANQLRDAGRNFDEALVEAGRIRLRPILMTSLSTLAGAVPLILAAGAGAEARQILGVVIFFGVAFSTVLTLYIVPTFYGLWCRRTGSPERHAAELAAQARASGDGVV</sequence>
<evidence type="ECO:0000313" key="2">
    <source>
        <dbReference type="EMBL" id="MES0874262.1"/>
    </source>
</evidence>
<dbReference type="SUPFAM" id="SSF82714">
    <property type="entry name" value="Multidrug efflux transporter AcrB TolC docking domain, DN and DC subdomains"/>
    <property type="match status" value="2"/>
</dbReference>
<feature type="transmembrane region" description="Helical" evidence="1">
    <location>
        <begin position="386"/>
        <end position="410"/>
    </location>
</feature>
<feature type="transmembrane region" description="Helical" evidence="1">
    <location>
        <begin position="909"/>
        <end position="933"/>
    </location>
</feature>
<keyword evidence="3" id="KW-1185">Reference proteome</keyword>
<dbReference type="SUPFAM" id="SSF82693">
    <property type="entry name" value="Multidrug efflux transporter AcrB pore domain, PN1, PN2, PC1 and PC2 subdomains"/>
    <property type="match status" value="3"/>
</dbReference>
<keyword evidence="1" id="KW-0472">Membrane</keyword>
<keyword evidence="1" id="KW-0812">Transmembrane</keyword>
<dbReference type="PANTHER" id="PTHR32063:SF14">
    <property type="entry name" value="BLL4319 PROTEIN"/>
    <property type="match status" value="1"/>
</dbReference>
<feature type="transmembrane region" description="Helical" evidence="1">
    <location>
        <begin position="985"/>
        <end position="1012"/>
    </location>
</feature>
<gene>
    <name evidence="2" type="ORF">ABSH63_09625</name>
</gene>
<evidence type="ECO:0000256" key="1">
    <source>
        <dbReference type="SAM" id="Phobius"/>
    </source>
</evidence>
<dbReference type="SUPFAM" id="SSF82866">
    <property type="entry name" value="Multidrug efflux transporter AcrB transmembrane domain"/>
    <property type="match status" value="2"/>
</dbReference>
<accession>A0ABV2AAM0</accession>
<reference evidence="2 3" key="1">
    <citation type="submission" date="2024-06" db="EMBL/GenBank/DDBJ databases">
        <authorList>
            <person name="Li Z."/>
            <person name="Jiang Y."/>
        </authorList>
    </citation>
    <scope>NUCLEOTIDE SEQUENCE [LARGE SCALE GENOMIC DNA]</scope>
    <source>
        <strain evidence="2 3">HSW-8</strain>
    </source>
</reference>
<comment type="caution">
    <text evidence="2">The sequence shown here is derived from an EMBL/GenBank/DDBJ whole genome shotgun (WGS) entry which is preliminary data.</text>
</comment>
<feature type="transmembrane region" description="Helical" evidence="1">
    <location>
        <begin position="879"/>
        <end position="903"/>
    </location>
</feature>
<dbReference type="EMBL" id="JBEPIJ010000009">
    <property type="protein sequence ID" value="MES0874262.1"/>
    <property type="molecule type" value="Genomic_DNA"/>
</dbReference>
<dbReference type="RefSeq" id="WP_352889340.1">
    <property type="nucleotide sequence ID" value="NZ_JBEPIJ010000009.1"/>
</dbReference>
<feature type="transmembrane region" description="Helical" evidence="1">
    <location>
        <begin position="524"/>
        <end position="546"/>
    </location>
</feature>
<dbReference type="Gene3D" id="3.30.2090.10">
    <property type="entry name" value="Multidrug efflux transporter AcrB TolC docking domain, DN and DC subdomains"/>
    <property type="match status" value="2"/>
</dbReference>
<dbReference type="InterPro" id="IPR027463">
    <property type="entry name" value="AcrB_DN_DC_subdom"/>
</dbReference>